<keyword evidence="1" id="KW-0812">Transmembrane</keyword>
<evidence type="ECO:0000256" key="1">
    <source>
        <dbReference type="SAM" id="Phobius"/>
    </source>
</evidence>
<dbReference type="STRING" id="314271.RB2654_03954"/>
<comment type="caution">
    <text evidence="2">The sequence shown here is derived from an EMBL/GenBank/DDBJ whole genome shotgun (WGS) entry which is preliminary data.</text>
</comment>
<accession>A3VJH5</accession>
<gene>
    <name evidence="2" type="ORF">RB2654_03954</name>
</gene>
<keyword evidence="1" id="KW-1133">Transmembrane helix</keyword>
<protein>
    <recommendedName>
        <fullName evidence="4">Apolipoprotein acyltransferase</fullName>
    </recommendedName>
</protein>
<feature type="transmembrane region" description="Helical" evidence="1">
    <location>
        <begin position="33"/>
        <end position="51"/>
    </location>
</feature>
<reference evidence="2 3" key="1">
    <citation type="journal article" date="2010" name="J. Bacteriol.">
        <title>Genome sequences of Pelagibaca bermudensis HTCC2601T and Maritimibacter alkaliphilus HTCC2654T, the type strains of two marine Roseobacter genera.</title>
        <authorList>
            <person name="Thrash J.C."/>
            <person name="Cho J.C."/>
            <person name="Ferriera S."/>
            <person name="Johnson J."/>
            <person name="Vergin K.L."/>
            <person name="Giovannoni S.J."/>
        </authorList>
    </citation>
    <scope>NUCLEOTIDE SEQUENCE [LARGE SCALE GENOMIC DNA]</scope>
    <source>
        <strain evidence="2 3">HTCC2654</strain>
    </source>
</reference>
<evidence type="ECO:0000313" key="2">
    <source>
        <dbReference type="EMBL" id="EAQ11552.1"/>
    </source>
</evidence>
<organism evidence="2 3">
    <name type="scientific">Maritimibacter alkaliphilus HTCC2654</name>
    <dbReference type="NCBI Taxonomy" id="314271"/>
    <lineage>
        <taxon>Bacteria</taxon>
        <taxon>Pseudomonadati</taxon>
        <taxon>Pseudomonadota</taxon>
        <taxon>Alphaproteobacteria</taxon>
        <taxon>Rhodobacterales</taxon>
        <taxon>Roseobacteraceae</taxon>
        <taxon>Maritimibacter</taxon>
    </lineage>
</organism>
<keyword evidence="3" id="KW-1185">Reference proteome</keyword>
<proteinExistence type="predicted"/>
<dbReference type="HOGENOM" id="CLU_204531_0_0_5"/>
<name>A3VJH5_9RHOB</name>
<dbReference type="AlphaFoldDB" id="A3VJH5"/>
<evidence type="ECO:0008006" key="4">
    <source>
        <dbReference type="Google" id="ProtNLM"/>
    </source>
</evidence>
<sequence length="54" mass="5789">MIVFAFAVFGALLGAYQARKRGGQRLDLAQYGAAYGMAFAILGLFVTVFLSRGL</sequence>
<dbReference type="Proteomes" id="UP000002931">
    <property type="component" value="Unassembled WGS sequence"/>
</dbReference>
<keyword evidence="1" id="KW-0472">Membrane</keyword>
<dbReference type="RefSeq" id="WP_008328894.1">
    <property type="nucleotide sequence ID" value="NZ_CH902578.1"/>
</dbReference>
<evidence type="ECO:0000313" key="3">
    <source>
        <dbReference type="Proteomes" id="UP000002931"/>
    </source>
</evidence>
<dbReference type="EMBL" id="AAMT01000014">
    <property type="protein sequence ID" value="EAQ11552.1"/>
    <property type="molecule type" value="Genomic_DNA"/>
</dbReference>